<gene>
    <name evidence="2" type="ORF">SMN809_LOCUS72318</name>
</gene>
<protein>
    <submittedName>
        <fullName evidence="2">Uncharacterized protein</fullName>
    </submittedName>
</protein>
<name>A0A8S3I2D7_9BILA</name>
<organism evidence="2 3">
    <name type="scientific">Rotaria magnacalcarata</name>
    <dbReference type="NCBI Taxonomy" id="392030"/>
    <lineage>
        <taxon>Eukaryota</taxon>
        <taxon>Metazoa</taxon>
        <taxon>Spiralia</taxon>
        <taxon>Gnathifera</taxon>
        <taxon>Rotifera</taxon>
        <taxon>Eurotatoria</taxon>
        <taxon>Bdelloidea</taxon>
        <taxon>Philodinida</taxon>
        <taxon>Philodinidae</taxon>
        <taxon>Rotaria</taxon>
    </lineage>
</organism>
<reference evidence="2" key="1">
    <citation type="submission" date="2021-02" db="EMBL/GenBank/DDBJ databases">
        <authorList>
            <person name="Nowell W R."/>
        </authorList>
    </citation>
    <scope>NUCLEOTIDE SEQUENCE</scope>
</reference>
<feature type="region of interest" description="Disordered" evidence="1">
    <location>
        <begin position="22"/>
        <end position="47"/>
    </location>
</feature>
<feature type="non-terminal residue" evidence="2">
    <location>
        <position position="64"/>
    </location>
</feature>
<sequence>MPESLEVAASIWSRLVATVASKGKQLTEEQEEDESVLSAIERQTENSRKGGTIWEAVRKADEAA</sequence>
<proteinExistence type="predicted"/>
<dbReference type="Proteomes" id="UP000676336">
    <property type="component" value="Unassembled WGS sequence"/>
</dbReference>
<accession>A0A8S3I2D7</accession>
<evidence type="ECO:0000256" key="1">
    <source>
        <dbReference type="SAM" id="MobiDB-lite"/>
    </source>
</evidence>
<evidence type="ECO:0000313" key="2">
    <source>
        <dbReference type="EMBL" id="CAF5191012.1"/>
    </source>
</evidence>
<comment type="caution">
    <text evidence="2">The sequence shown here is derived from an EMBL/GenBank/DDBJ whole genome shotgun (WGS) entry which is preliminary data.</text>
</comment>
<dbReference type="EMBL" id="CAJOBI010325433">
    <property type="protein sequence ID" value="CAF5191012.1"/>
    <property type="molecule type" value="Genomic_DNA"/>
</dbReference>
<dbReference type="AlphaFoldDB" id="A0A8S3I2D7"/>
<evidence type="ECO:0000313" key="3">
    <source>
        <dbReference type="Proteomes" id="UP000676336"/>
    </source>
</evidence>